<keyword evidence="3" id="KW-0808">Transferase</keyword>
<dbReference type="InterPro" id="IPR050194">
    <property type="entry name" value="Glycosyltransferase_grp1"/>
</dbReference>
<evidence type="ECO:0000313" key="4">
    <source>
        <dbReference type="Proteomes" id="UP000245959"/>
    </source>
</evidence>
<proteinExistence type="predicted"/>
<sequence length="412" mass="47047">MQIANLLRRMSFQEWGGTETVVFNTARELLRDGHGARIFCTSALDRTGDEEVSGIRISRFGYSYPYFPLSKMRRRMLDKKGGNPFSPALIRALETEKADVIHCHTMGHLAVQACRTARRVRIPFVMSLHGGALNVPEGEIREMCRPLEHSLNYGRLLDLVRFENFDPMSRADGIVCVGYDEYRRVAAKFPEKNVIYLPNGVDPERFRTAPDPGFRRRYGIGREKFVVLCVSRIDYQKNQMQLLKMMKWLRGEMPDLHLLLVGPITATDYFARMKAYIAENALEECVTIIPGFQPSSPELVAAYRCADLFVLPSRHEPFGIVVLEAWSAGLPVVAARVGGLEHLVRDGENGLAFDSADLNELIEKCRAARADRELRGRICEGAERDLEENYRWPRIVARLEAFYEELCNEKRR</sequence>
<protein>
    <submittedName>
        <fullName evidence="3">Glycosyltransferase involved in cell wall biosynthesis</fullName>
    </submittedName>
</protein>
<name>A0A2U1B478_9BACT</name>
<keyword evidence="4" id="KW-1185">Reference proteome</keyword>
<reference evidence="3 4" key="1">
    <citation type="submission" date="2018-04" db="EMBL/GenBank/DDBJ databases">
        <title>Genomic Encyclopedia of Type Strains, Phase IV (KMG-IV): sequencing the most valuable type-strain genomes for metagenomic binning, comparative biology and taxonomic classification.</title>
        <authorList>
            <person name="Goeker M."/>
        </authorList>
    </citation>
    <scope>NUCLEOTIDE SEQUENCE [LARGE SCALE GENOMIC DNA]</scope>
    <source>
        <strain evidence="3 4">DSM 14823</strain>
    </source>
</reference>
<dbReference type="SUPFAM" id="SSF53756">
    <property type="entry name" value="UDP-Glycosyltransferase/glycogen phosphorylase"/>
    <property type="match status" value="1"/>
</dbReference>
<dbReference type="Pfam" id="PF00534">
    <property type="entry name" value="Glycos_transf_1"/>
    <property type="match status" value="1"/>
</dbReference>
<dbReference type="CDD" id="cd03801">
    <property type="entry name" value="GT4_PimA-like"/>
    <property type="match status" value="1"/>
</dbReference>
<dbReference type="EMBL" id="QEKH01000009">
    <property type="protein sequence ID" value="PVY43401.1"/>
    <property type="molecule type" value="Genomic_DNA"/>
</dbReference>
<dbReference type="Gene3D" id="3.40.50.2000">
    <property type="entry name" value="Glycogen Phosphorylase B"/>
    <property type="match status" value="2"/>
</dbReference>
<gene>
    <name evidence="3" type="ORF">C8D82_10986</name>
</gene>
<evidence type="ECO:0000259" key="2">
    <source>
        <dbReference type="Pfam" id="PF13439"/>
    </source>
</evidence>
<dbReference type="InterPro" id="IPR001296">
    <property type="entry name" value="Glyco_trans_1"/>
</dbReference>
<feature type="domain" description="Glycosyl transferase family 1" evidence="1">
    <location>
        <begin position="215"/>
        <end position="383"/>
    </location>
</feature>
<dbReference type="PANTHER" id="PTHR45947:SF3">
    <property type="entry name" value="SULFOQUINOVOSYL TRANSFERASE SQD2"/>
    <property type="match status" value="1"/>
</dbReference>
<dbReference type="Pfam" id="PF13439">
    <property type="entry name" value="Glyco_transf_4"/>
    <property type="match status" value="1"/>
</dbReference>
<dbReference type="Proteomes" id="UP000245959">
    <property type="component" value="Unassembled WGS sequence"/>
</dbReference>
<dbReference type="PANTHER" id="PTHR45947">
    <property type="entry name" value="SULFOQUINOVOSYL TRANSFERASE SQD2"/>
    <property type="match status" value="1"/>
</dbReference>
<evidence type="ECO:0000259" key="1">
    <source>
        <dbReference type="Pfam" id="PF00534"/>
    </source>
</evidence>
<dbReference type="AlphaFoldDB" id="A0A2U1B478"/>
<comment type="caution">
    <text evidence="3">The sequence shown here is derived from an EMBL/GenBank/DDBJ whole genome shotgun (WGS) entry which is preliminary data.</text>
</comment>
<evidence type="ECO:0000313" key="3">
    <source>
        <dbReference type="EMBL" id="PVY43401.1"/>
    </source>
</evidence>
<dbReference type="InterPro" id="IPR028098">
    <property type="entry name" value="Glyco_trans_4-like_N"/>
</dbReference>
<dbReference type="GeneID" id="78294888"/>
<dbReference type="GO" id="GO:0016757">
    <property type="term" value="F:glycosyltransferase activity"/>
    <property type="evidence" value="ECO:0007669"/>
    <property type="project" value="InterPro"/>
</dbReference>
<dbReference type="OrthoDB" id="9795068at2"/>
<dbReference type="RefSeq" id="WP_116883581.1">
    <property type="nucleotide sequence ID" value="NZ_CABMMC010000037.1"/>
</dbReference>
<feature type="domain" description="Glycosyltransferase subfamily 4-like N-terminal" evidence="2">
    <location>
        <begin position="15"/>
        <end position="205"/>
    </location>
</feature>
<accession>A0A2U1B478</accession>
<organism evidence="3 4">
    <name type="scientific">Victivallis vadensis</name>
    <dbReference type="NCBI Taxonomy" id="172901"/>
    <lineage>
        <taxon>Bacteria</taxon>
        <taxon>Pseudomonadati</taxon>
        <taxon>Lentisphaerota</taxon>
        <taxon>Lentisphaeria</taxon>
        <taxon>Victivallales</taxon>
        <taxon>Victivallaceae</taxon>
        <taxon>Victivallis</taxon>
    </lineage>
</organism>